<dbReference type="HOGENOM" id="CLU_069622_0_1_11"/>
<gene>
    <name evidence="1" type="ordered locus">RER_06230</name>
</gene>
<proteinExistence type="predicted"/>
<reference evidence="2" key="1">
    <citation type="submission" date="2005-03" db="EMBL/GenBank/DDBJ databases">
        <title>Comparison of the complete genome sequences of Rhodococcus erythropolis PR4 and Rhodococcus opacus B4.</title>
        <authorList>
            <person name="Takarada H."/>
            <person name="Sekine M."/>
            <person name="Hosoyama A."/>
            <person name="Yamada R."/>
            <person name="Fujisawa T."/>
            <person name="Omata S."/>
            <person name="Shimizu A."/>
            <person name="Tsukatani N."/>
            <person name="Tanikawa S."/>
            <person name="Fujita N."/>
            <person name="Harayama S."/>
        </authorList>
    </citation>
    <scope>NUCLEOTIDE SEQUENCE [LARGE SCALE GENOMIC DNA]</scope>
    <source>
        <strain evidence="2">PR4 / NBRC 100887</strain>
    </source>
</reference>
<dbReference type="Proteomes" id="UP000002204">
    <property type="component" value="Chromosome"/>
</dbReference>
<reference evidence="1 2" key="2">
    <citation type="journal article" date="2006" name="Environ. Microbiol.">
        <title>Sequence analysis of three plasmids harboured in Rhodococcus erythropolis strain PR4.</title>
        <authorList>
            <person name="Sekine M."/>
            <person name="Tanikawa S."/>
            <person name="Omata S."/>
            <person name="Saito M."/>
            <person name="Fujisawa T."/>
            <person name="Tsukatani N."/>
            <person name="Tajima T."/>
            <person name="Sekigawa T."/>
            <person name="Kosugi H."/>
            <person name="Matsuo Y."/>
            <person name="Nishiko R."/>
            <person name="Imamura K."/>
            <person name="Ito M."/>
            <person name="Narita H."/>
            <person name="Tago S."/>
            <person name="Fujita N."/>
            <person name="Harayama S."/>
        </authorList>
    </citation>
    <scope>NUCLEOTIDE SEQUENCE [LARGE SCALE GENOMIC DNA]</scope>
    <source>
        <strain evidence="2">PR4 / NBRC 100887</strain>
    </source>
</reference>
<dbReference type="InterPro" id="IPR003615">
    <property type="entry name" value="HNH_nuc"/>
</dbReference>
<dbReference type="KEGG" id="rer:RER_06230"/>
<dbReference type="eggNOG" id="COG1403">
    <property type="taxonomic scope" value="Bacteria"/>
</dbReference>
<dbReference type="AlphaFoldDB" id="C0ZNS9"/>
<dbReference type="EMBL" id="AP008957">
    <property type="protein sequence ID" value="BAH31331.1"/>
    <property type="molecule type" value="Genomic_DNA"/>
</dbReference>
<dbReference type="CDD" id="cd00085">
    <property type="entry name" value="HNHc"/>
    <property type="match status" value="1"/>
</dbReference>
<name>C0ZNS9_RHOE4</name>
<evidence type="ECO:0000313" key="2">
    <source>
        <dbReference type="Proteomes" id="UP000002204"/>
    </source>
</evidence>
<sequence length="290" mass="31921">MLMYGPSSDSLEIAMLERSPLLRDEIADFETVCASRKLNSVKIMLGSLRDTVVSLYSVYRSKSGSPLISPVCVFSPEVLAALESNYNLTYEGKSLGDLRVEILKNSIGNFCSLCGARPFYGLDHYLPKVIYPEYSILSSNLVPCCSQCNTKKASIVGSANGRFLHANFDSFASVESWLHCDVRSDAEFVDTVFSVSKRLPAAVQGDAEFHLLKLELDSAYSKMAIGELISIKGLLEEAFLDGGEIAVIFELRRLQRSIVRGFGVHFWKNALYEGLCADRGFVSGGFAKIC</sequence>
<evidence type="ECO:0000313" key="1">
    <source>
        <dbReference type="EMBL" id="BAH31331.1"/>
    </source>
</evidence>
<dbReference type="Gene3D" id="1.10.30.50">
    <property type="match status" value="1"/>
</dbReference>
<accession>C0ZNS9</accession>
<organism evidence="1 2">
    <name type="scientific">Rhodococcus erythropolis (strain PR4 / NBRC 100887)</name>
    <dbReference type="NCBI Taxonomy" id="234621"/>
    <lineage>
        <taxon>Bacteria</taxon>
        <taxon>Bacillati</taxon>
        <taxon>Actinomycetota</taxon>
        <taxon>Actinomycetes</taxon>
        <taxon>Mycobacteriales</taxon>
        <taxon>Nocardiaceae</taxon>
        <taxon>Rhodococcus</taxon>
        <taxon>Rhodococcus erythropolis group</taxon>
    </lineage>
</organism>
<evidence type="ECO:0008006" key="3">
    <source>
        <dbReference type="Google" id="ProtNLM"/>
    </source>
</evidence>
<protein>
    <recommendedName>
        <fullName evidence="3">HNH endonuclease</fullName>
    </recommendedName>
</protein>